<dbReference type="SUPFAM" id="SSF53474">
    <property type="entry name" value="alpha/beta-Hydrolases"/>
    <property type="match status" value="1"/>
</dbReference>
<dbReference type="AlphaFoldDB" id="A0A972NW18"/>
<dbReference type="Pfam" id="PF12697">
    <property type="entry name" value="Abhydrolase_6"/>
    <property type="match status" value="1"/>
</dbReference>
<feature type="compositionally biased region" description="Gly residues" evidence="1">
    <location>
        <begin position="1"/>
        <end position="10"/>
    </location>
</feature>
<evidence type="ECO:0000313" key="3">
    <source>
        <dbReference type="EMBL" id="NPT60873.1"/>
    </source>
</evidence>
<evidence type="ECO:0000313" key="4">
    <source>
        <dbReference type="Proteomes" id="UP000655523"/>
    </source>
</evidence>
<dbReference type="PRINTS" id="PR00111">
    <property type="entry name" value="ABHYDROLASE"/>
</dbReference>
<comment type="caution">
    <text evidence="3">The sequence shown here is derived from an EMBL/GenBank/DDBJ whole genome shotgun (WGS) entry which is preliminary data.</text>
</comment>
<dbReference type="GO" id="GO:0016020">
    <property type="term" value="C:membrane"/>
    <property type="evidence" value="ECO:0007669"/>
    <property type="project" value="TreeGrafter"/>
</dbReference>
<dbReference type="Proteomes" id="UP000655523">
    <property type="component" value="Unassembled WGS sequence"/>
</dbReference>
<keyword evidence="4" id="KW-1185">Reference proteome</keyword>
<dbReference type="PANTHER" id="PTHR43798:SF33">
    <property type="entry name" value="HYDROLASE, PUTATIVE (AFU_ORTHOLOGUE AFUA_2G14860)-RELATED"/>
    <property type="match status" value="1"/>
</dbReference>
<feature type="region of interest" description="Disordered" evidence="1">
    <location>
        <begin position="1"/>
        <end position="21"/>
    </location>
</feature>
<protein>
    <submittedName>
        <fullName evidence="3">Alpha/beta fold hydrolase</fullName>
    </submittedName>
</protein>
<dbReference type="Gene3D" id="3.40.50.1820">
    <property type="entry name" value="alpha/beta hydrolase"/>
    <property type="match status" value="1"/>
</dbReference>
<dbReference type="GO" id="GO:0016787">
    <property type="term" value="F:hydrolase activity"/>
    <property type="evidence" value="ECO:0007669"/>
    <property type="project" value="UniProtKB-KW"/>
</dbReference>
<evidence type="ECO:0000259" key="2">
    <source>
        <dbReference type="Pfam" id="PF12697"/>
    </source>
</evidence>
<dbReference type="InterPro" id="IPR050266">
    <property type="entry name" value="AB_hydrolase_sf"/>
</dbReference>
<evidence type="ECO:0000256" key="1">
    <source>
        <dbReference type="SAM" id="MobiDB-lite"/>
    </source>
</evidence>
<reference evidence="3 4" key="1">
    <citation type="submission" date="2019-11" db="EMBL/GenBank/DDBJ databases">
        <title>Metabolism of dissolved organic matter in forest soils.</title>
        <authorList>
            <person name="Cyle K.T."/>
            <person name="Wilhelm R.C."/>
            <person name="Martinez C.E."/>
        </authorList>
    </citation>
    <scope>NUCLEOTIDE SEQUENCE [LARGE SCALE GENOMIC DNA]</scope>
    <source>
        <strain evidence="3 4">5N</strain>
    </source>
</reference>
<sequence>MDSGHDGGGPPRRTAPPAADGSIVVSNVVTSEQTWRVPPVEVVHRSRYVEVDGMRTHYLEAGEGPAVVLLHSGEFGGGAETSWEYLVPALARHFRVIAPDWLGFGRTAKIHDFDGKRERMLSHMVRFIQLMALDKAHFVGNSMGATYLLQMAAERPCRLPIDRLVAISGGGFIPDNEERRRLLDYDGSEEAMAGLLAAIFEDPVWYQDREYVRRRHALSVAPGAWEAIAAARFRSPQAPVRTEFGGADRTPYGNITAKTLIMAGDRDRLRLPGFAVDLAARIPGARAAVLANAGHCPNIERAEEVGRLIVEFLTADA</sequence>
<dbReference type="PANTHER" id="PTHR43798">
    <property type="entry name" value="MONOACYLGLYCEROL LIPASE"/>
    <property type="match status" value="1"/>
</dbReference>
<accession>A0A972NW18</accession>
<feature type="domain" description="AB hydrolase-1" evidence="2">
    <location>
        <begin position="67"/>
        <end position="305"/>
    </location>
</feature>
<feature type="compositionally biased region" description="Low complexity" evidence="1">
    <location>
        <begin position="11"/>
        <end position="21"/>
    </location>
</feature>
<organism evidence="3 4">
    <name type="scientific">Paraburkholderia elongata</name>
    <dbReference type="NCBI Taxonomy" id="2675747"/>
    <lineage>
        <taxon>Bacteria</taxon>
        <taxon>Pseudomonadati</taxon>
        <taxon>Pseudomonadota</taxon>
        <taxon>Betaproteobacteria</taxon>
        <taxon>Burkholderiales</taxon>
        <taxon>Burkholderiaceae</taxon>
        <taxon>Paraburkholderia</taxon>
    </lineage>
</organism>
<name>A0A972NW18_9BURK</name>
<proteinExistence type="predicted"/>
<gene>
    <name evidence="3" type="ORF">GNZ13_41605</name>
</gene>
<keyword evidence="3" id="KW-0378">Hydrolase</keyword>
<dbReference type="InterPro" id="IPR029058">
    <property type="entry name" value="AB_hydrolase_fold"/>
</dbReference>
<dbReference type="EMBL" id="WOEZ01000244">
    <property type="protein sequence ID" value="NPT60873.1"/>
    <property type="molecule type" value="Genomic_DNA"/>
</dbReference>
<dbReference type="InterPro" id="IPR000073">
    <property type="entry name" value="AB_hydrolase_1"/>
</dbReference>